<dbReference type="EMBL" id="JACXLC010000001">
    <property type="protein sequence ID" value="MBD2841001.1"/>
    <property type="molecule type" value="Genomic_DNA"/>
</dbReference>
<keyword evidence="3" id="KW-1185">Reference proteome</keyword>
<protein>
    <submittedName>
        <fullName evidence="2">Glucose-1-phosphate cytidylyltransferase</fullName>
        <ecNumber evidence="2">2.7.7.33</ecNumber>
    </submittedName>
</protein>
<dbReference type="Proteomes" id="UP000635384">
    <property type="component" value="Unassembled WGS sequence"/>
</dbReference>
<evidence type="ECO:0000313" key="2">
    <source>
        <dbReference type="EMBL" id="MBD2841001.1"/>
    </source>
</evidence>
<name>A0ABR8KS36_9SPHN</name>
<gene>
    <name evidence="2" type="primary">rfbF</name>
    <name evidence="2" type="ORF">IB285_01895</name>
</gene>
<dbReference type="Pfam" id="PF00483">
    <property type="entry name" value="NTP_transferase"/>
    <property type="match status" value="1"/>
</dbReference>
<dbReference type="RefSeq" id="WP_190786579.1">
    <property type="nucleotide sequence ID" value="NZ_JACXLC010000001.1"/>
</dbReference>
<comment type="caution">
    <text evidence="2">The sequence shown here is derived from an EMBL/GenBank/DDBJ whole genome shotgun (WGS) entry which is preliminary data.</text>
</comment>
<keyword evidence="2" id="KW-0548">Nucleotidyltransferase</keyword>
<dbReference type="PANTHER" id="PTHR47183">
    <property type="entry name" value="GLUCOSE-1-PHOSPHATE CYTIDYLYLTRANSFERASE-RELATED"/>
    <property type="match status" value="1"/>
</dbReference>
<feature type="domain" description="Nucleotidyl transferase" evidence="1">
    <location>
        <begin position="2"/>
        <end position="222"/>
    </location>
</feature>
<evidence type="ECO:0000259" key="1">
    <source>
        <dbReference type="Pfam" id="PF00483"/>
    </source>
</evidence>
<dbReference type="EC" id="2.7.7.33" evidence="2"/>
<keyword evidence="2" id="KW-0808">Transferase</keyword>
<accession>A0ABR8KS36</accession>
<reference evidence="2 3" key="1">
    <citation type="submission" date="2020-09" db="EMBL/GenBank/DDBJ databases">
        <authorList>
            <person name="Yoon J.-W."/>
        </authorList>
    </citation>
    <scope>NUCLEOTIDE SEQUENCE [LARGE SCALE GENOMIC DNA]</scope>
    <source>
        <strain evidence="2 3">KMU-140</strain>
    </source>
</reference>
<dbReference type="InterPro" id="IPR029044">
    <property type="entry name" value="Nucleotide-diphossugar_trans"/>
</dbReference>
<dbReference type="SUPFAM" id="SSF53448">
    <property type="entry name" value="Nucleotide-diphospho-sugar transferases"/>
    <property type="match status" value="1"/>
</dbReference>
<evidence type="ECO:0000313" key="3">
    <source>
        <dbReference type="Proteomes" id="UP000635384"/>
    </source>
</evidence>
<dbReference type="Gene3D" id="3.90.550.10">
    <property type="entry name" value="Spore Coat Polysaccharide Biosynthesis Protein SpsA, Chain A"/>
    <property type="match status" value="1"/>
</dbReference>
<dbReference type="GO" id="GO:0047343">
    <property type="term" value="F:glucose-1-phosphate cytidylyltransferase activity"/>
    <property type="evidence" value="ECO:0007669"/>
    <property type="project" value="UniProtKB-EC"/>
</dbReference>
<organism evidence="2 3">
    <name type="scientific">Erythrobacter rubeus</name>
    <dbReference type="NCBI Taxonomy" id="2760803"/>
    <lineage>
        <taxon>Bacteria</taxon>
        <taxon>Pseudomonadati</taxon>
        <taxon>Pseudomonadota</taxon>
        <taxon>Alphaproteobacteria</taxon>
        <taxon>Sphingomonadales</taxon>
        <taxon>Erythrobacteraceae</taxon>
        <taxon>Erythrobacter/Porphyrobacter group</taxon>
        <taxon>Erythrobacter</taxon>
    </lineage>
</organism>
<sequence length="286" mass="31942">MKVVILAGGLGTRISEETSVRPKPMVEIGGKPLLWHVMRHYAHFGLKDFVICCGYKGEYIKDFFLNYRSLGSDFTIDLGSGEVNFHNPVDEDWKVTLIDTGADSMTGGRVGRARSVIGDSPFCLTYGDGVSNVPIDRLLEYHGRHGKWATVTAVRQPGRFGALGMSEDGVSVTGFREKGLDDGGHINGGFYVCEPEVFDLIDGDSTVWEREPMDKLVDQNQLAAFRHDDFWQCMDTLRDKSYLEEVWAQPDCPWRMVYEKPSGQPREWVAANIGGTDIPNRILTAV</sequence>
<proteinExistence type="predicted"/>
<dbReference type="InterPro" id="IPR005835">
    <property type="entry name" value="NTP_transferase_dom"/>
</dbReference>
<dbReference type="InterPro" id="IPR046981">
    <property type="entry name" value="G1P_cyt_trans"/>
</dbReference>
<dbReference type="InterPro" id="IPR013446">
    <property type="entry name" value="G1P_cyt_trans-like"/>
</dbReference>
<dbReference type="PANTHER" id="PTHR47183:SF1">
    <property type="entry name" value="GLUCOSE-1-PHOSPHATE CYTIDYLYLTRANSFERASE"/>
    <property type="match status" value="1"/>
</dbReference>
<dbReference type="NCBIfam" id="TIGR02623">
    <property type="entry name" value="G1P_cyt_trans"/>
    <property type="match status" value="1"/>
</dbReference>
<dbReference type="CDD" id="cd02524">
    <property type="entry name" value="G1P_cytidylyltransferase"/>
    <property type="match status" value="1"/>
</dbReference>